<dbReference type="Proteomes" id="UP001595443">
    <property type="component" value="Unassembled WGS sequence"/>
</dbReference>
<dbReference type="RefSeq" id="WP_377834857.1">
    <property type="nucleotide sequence ID" value="NZ_JBHRSK010000017.1"/>
</dbReference>
<feature type="signal peptide" evidence="1">
    <location>
        <begin position="1"/>
        <end position="25"/>
    </location>
</feature>
<dbReference type="PANTHER" id="PTHR40590">
    <property type="entry name" value="CYTOPLASMIC PROTEIN-RELATED"/>
    <property type="match status" value="1"/>
</dbReference>
<sequence>MSVFSVVARVAVTLLLLAAPGASTAACHGKDLLAGYSDARKAALVGDAPYATGNVWRATRGDASLTLIGTYHLPDPRFDALMPRLTPLLRGADALLVEAGPKEEAALKSEMTSRPEILFLTEGPTLPERLDEPTWQALVKAVRARGIPPFLAAKMRPWYLTMLLSVPPCARAEIKAAQSGGLDKRLIAAARARGIPVRALEPHDTALRAFDAIPFPARLDMLRATVATDGNAADLLATTASAYFAGQHRLIWAFSQHLAVTGSGLPPGRGRAAYAQIDRHLVTDRNRAWIPVLERAAAGHHVVAAFGAGHLGGRDGVLNLLHRAGFTLTRLEP</sequence>
<keyword evidence="1" id="KW-0732">Signal</keyword>
<proteinExistence type="predicted"/>
<reference evidence="3" key="1">
    <citation type="journal article" date="2019" name="Int. J. Syst. Evol. Microbiol.">
        <title>The Global Catalogue of Microorganisms (GCM) 10K type strain sequencing project: providing services to taxonomists for standard genome sequencing and annotation.</title>
        <authorList>
            <consortium name="The Broad Institute Genomics Platform"/>
            <consortium name="The Broad Institute Genome Sequencing Center for Infectious Disease"/>
            <person name="Wu L."/>
            <person name="Ma J."/>
        </authorList>
    </citation>
    <scope>NUCLEOTIDE SEQUENCE [LARGE SCALE GENOMIC DNA]</scope>
    <source>
        <strain evidence="3">KCTC 62192</strain>
    </source>
</reference>
<evidence type="ECO:0000313" key="2">
    <source>
        <dbReference type="EMBL" id="MFC2970095.1"/>
    </source>
</evidence>
<keyword evidence="3" id="KW-1185">Reference proteome</keyword>
<organism evidence="2 3">
    <name type="scientific">Acidimangrovimonas pyrenivorans</name>
    <dbReference type="NCBI Taxonomy" id="2030798"/>
    <lineage>
        <taxon>Bacteria</taxon>
        <taxon>Pseudomonadati</taxon>
        <taxon>Pseudomonadota</taxon>
        <taxon>Alphaproteobacteria</taxon>
        <taxon>Rhodobacterales</taxon>
        <taxon>Paracoccaceae</taxon>
        <taxon>Acidimangrovimonas</taxon>
    </lineage>
</organism>
<dbReference type="PANTHER" id="PTHR40590:SF1">
    <property type="entry name" value="CYTOPLASMIC PROTEIN"/>
    <property type="match status" value="1"/>
</dbReference>
<dbReference type="Pfam" id="PF01963">
    <property type="entry name" value="TraB_PrgY_gumN"/>
    <property type="match status" value="1"/>
</dbReference>
<comment type="caution">
    <text evidence="2">The sequence shown here is derived from an EMBL/GenBank/DDBJ whole genome shotgun (WGS) entry which is preliminary data.</text>
</comment>
<evidence type="ECO:0000313" key="3">
    <source>
        <dbReference type="Proteomes" id="UP001595443"/>
    </source>
</evidence>
<dbReference type="InterPro" id="IPR047111">
    <property type="entry name" value="YbaP-like"/>
</dbReference>
<protein>
    <submittedName>
        <fullName evidence="2">TraB/GumN family protein</fullName>
    </submittedName>
</protein>
<accession>A0ABV7ALX7</accession>
<evidence type="ECO:0000256" key="1">
    <source>
        <dbReference type="SAM" id="SignalP"/>
    </source>
</evidence>
<dbReference type="CDD" id="cd14789">
    <property type="entry name" value="Tiki"/>
    <property type="match status" value="1"/>
</dbReference>
<dbReference type="EMBL" id="JBHRSK010000017">
    <property type="protein sequence ID" value="MFC2970095.1"/>
    <property type="molecule type" value="Genomic_DNA"/>
</dbReference>
<name>A0ABV7ALX7_9RHOB</name>
<feature type="chain" id="PRO_5045061677" evidence="1">
    <location>
        <begin position="26"/>
        <end position="333"/>
    </location>
</feature>
<gene>
    <name evidence="2" type="ORF">ACFOES_18510</name>
</gene>
<dbReference type="InterPro" id="IPR002816">
    <property type="entry name" value="TraB/PrgY/GumN_fam"/>
</dbReference>